<evidence type="ECO:0000256" key="1">
    <source>
        <dbReference type="SAM" id="Phobius"/>
    </source>
</evidence>
<feature type="transmembrane region" description="Helical" evidence="1">
    <location>
        <begin position="6"/>
        <end position="27"/>
    </location>
</feature>
<evidence type="ECO:0000313" key="2">
    <source>
        <dbReference type="EMBL" id="KNX42716.1"/>
    </source>
</evidence>
<name>A0A0L6CYB2_9RHOB</name>
<sequence>MFDNWIIIALGGLFALFLGRSAIIVLWPESEAAKFCENQLGIMHTIGDSDGDDGDCGDGGGD</sequence>
<protein>
    <submittedName>
        <fullName evidence="2">Uncharacterized protein</fullName>
    </submittedName>
</protein>
<dbReference type="Proteomes" id="UP000037046">
    <property type="component" value="Unassembled WGS sequence"/>
</dbReference>
<gene>
    <name evidence="2" type="ORF">ROTO_07860</name>
</gene>
<dbReference type="STRING" id="74031.SAMN04488077_12224"/>
<comment type="caution">
    <text evidence="2">The sequence shown here is derived from an EMBL/GenBank/DDBJ whole genome shotgun (WGS) entry which is preliminary data.</text>
</comment>
<dbReference type="AlphaFoldDB" id="A0A0L6CYB2"/>
<dbReference type="EMBL" id="LGVV01000006">
    <property type="protein sequence ID" value="KNX42716.1"/>
    <property type="molecule type" value="Genomic_DNA"/>
</dbReference>
<keyword evidence="1" id="KW-0472">Membrane</keyword>
<dbReference type="PATRIC" id="fig|74031.6.peg.805"/>
<keyword evidence="3" id="KW-1185">Reference proteome</keyword>
<proteinExistence type="predicted"/>
<reference evidence="3" key="1">
    <citation type="submission" date="2015-07" db="EMBL/GenBank/DDBJ databases">
        <title>Draft Genome Sequence of Roseovarius tolerans EL-164, a producer of N-Acylated Alanine Methyl Esters (NAMEs).</title>
        <authorList>
            <person name="Voget S."/>
            <person name="Bruns H."/>
            <person name="Wagner-Doebler I."/>
            <person name="Schulz S."/>
            <person name="Daniel R."/>
        </authorList>
    </citation>
    <scope>NUCLEOTIDE SEQUENCE [LARGE SCALE GENOMIC DNA]</scope>
    <source>
        <strain evidence="3">EL-164</strain>
    </source>
</reference>
<dbReference type="RefSeq" id="WP_050661724.1">
    <property type="nucleotide sequence ID" value="NZ_CP118494.1"/>
</dbReference>
<accession>A0A0L6CYB2</accession>
<evidence type="ECO:0000313" key="3">
    <source>
        <dbReference type="Proteomes" id="UP000037046"/>
    </source>
</evidence>
<keyword evidence="1" id="KW-1133">Transmembrane helix</keyword>
<organism evidence="2 3">
    <name type="scientific">Roseovarius tolerans</name>
    <dbReference type="NCBI Taxonomy" id="74031"/>
    <lineage>
        <taxon>Bacteria</taxon>
        <taxon>Pseudomonadati</taxon>
        <taxon>Pseudomonadota</taxon>
        <taxon>Alphaproteobacteria</taxon>
        <taxon>Rhodobacterales</taxon>
        <taxon>Roseobacteraceae</taxon>
        <taxon>Roseovarius</taxon>
    </lineage>
</organism>
<keyword evidence="1" id="KW-0812">Transmembrane</keyword>